<evidence type="ECO:0000256" key="3">
    <source>
        <dbReference type="ARBA" id="ARBA00022753"/>
    </source>
</evidence>
<evidence type="ECO:0000256" key="4">
    <source>
        <dbReference type="SAM" id="MobiDB-lite"/>
    </source>
</evidence>
<keyword evidence="6" id="KW-1185">Reference proteome</keyword>
<dbReference type="Proteomes" id="UP001165289">
    <property type="component" value="Unassembled WGS sequence"/>
</dbReference>
<dbReference type="GO" id="GO:0005771">
    <property type="term" value="C:multivesicular body"/>
    <property type="evidence" value="ECO:0007669"/>
    <property type="project" value="TreeGrafter"/>
</dbReference>
<organism evidence="5 6">
    <name type="scientific">Oopsacas minuta</name>
    <dbReference type="NCBI Taxonomy" id="111878"/>
    <lineage>
        <taxon>Eukaryota</taxon>
        <taxon>Metazoa</taxon>
        <taxon>Porifera</taxon>
        <taxon>Hexactinellida</taxon>
        <taxon>Hexasterophora</taxon>
        <taxon>Lyssacinosida</taxon>
        <taxon>Leucopsacidae</taxon>
        <taxon>Oopsacas</taxon>
    </lineage>
</organism>
<sequence length="221" mass="24357">MTSALAKIFGSKKGSAPTSEDAITKLRSTEEMLEKKSAFLEKKINEEVAIARKHGTKNKRGAIQALKRKKRLEKQLTQIDGTLSTIEFQREALENANTNTEVLKNMKFAADALKNAHKQLDVDDIHEMMDDIDEQTQLAQEISECISNPVGFGNDIDEDELNAELDDLLNEELEENLLTVDTSALPEVPKLDEAKPLPKVKSKIPAGGDDGDLAALADWAS</sequence>
<dbReference type="GO" id="GO:0006900">
    <property type="term" value="P:vesicle budding from membrane"/>
    <property type="evidence" value="ECO:0007669"/>
    <property type="project" value="TreeGrafter"/>
</dbReference>
<protein>
    <submittedName>
        <fullName evidence="5">Charged multivesicular body protein 4b-like</fullName>
    </submittedName>
</protein>
<dbReference type="Gene3D" id="6.10.250.1710">
    <property type="match status" value="1"/>
</dbReference>
<dbReference type="GO" id="GO:0000815">
    <property type="term" value="C:ESCRT III complex"/>
    <property type="evidence" value="ECO:0007669"/>
    <property type="project" value="TreeGrafter"/>
</dbReference>
<keyword evidence="3" id="KW-0967">Endosome</keyword>
<proteinExistence type="inferred from homology"/>
<dbReference type="EMBL" id="JAKMXF010000255">
    <property type="protein sequence ID" value="KAI6653782.1"/>
    <property type="molecule type" value="Genomic_DNA"/>
</dbReference>
<evidence type="ECO:0000313" key="5">
    <source>
        <dbReference type="EMBL" id="KAI6653782.1"/>
    </source>
</evidence>
<dbReference type="AlphaFoldDB" id="A0AAV7JY11"/>
<name>A0AAV7JY11_9METZ</name>
<evidence type="ECO:0000313" key="6">
    <source>
        <dbReference type="Proteomes" id="UP001165289"/>
    </source>
</evidence>
<evidence type="ECO:0000256" key="1">
    <source>
        <dbReference type="ARBA" id="ARBA00004177"/>
    </source>
</evidence>
<comment type="similarity">
    <text evidence="2">Belongs to the SNF7 family.</text>
</comment>
<dbReference type="GO" id="GO:0009898">
    <property type="term" value="C:cytoplasmic side of plasma membrane"/>
    <property type="evidence" value="ECO:0007669"/>
    <property type="project" value="TreeGrafter"/>
</dbReference>
<comment type="caution">
    <text evidence="5">The sequence shown here is derived from an EMBL/GenBank/DDBJ whole genome shotgun (WGS) entry which is preliminary data.</text>
</comment>
<dbReference type="GO" id="GO:0032511">
    <property type="term" value="P:late endosome to vacuole transport via multivesicular body sorting pathway"/>
    <property type="evidence" value="ECO:0007669"/>
    <property type="project" value="TreeGrafter"/>
</dbReference>
<dbReference type="Pfam" id="PF03357">
    <property type="entry name" value="Snf7"/>
    <property type="match status" value="1"/>
</dbReference>
<dbReference type="PANTHER" id="PTHR22761">
    <property type="entry name" value="CHARGED MULTIVESICULAR BODY PROTEIN"/>
    <property type="match status" value="1"/>
</dbReference>
<dbReference type="Gene3D" id="1.10.287.1060">
    <property type="entry name" value="ESAT-6-like"/>
    <property type="match status" value="1"/>
</dbReference>
<dbReference type="PANTHER" id="PTHR22761:SF10">
    <property type="entry name" value="GH13992P"/>
    <property type="match status" value="1"/>
</dbReference>
<comment type="subcellular location">
    <subcellularLocation>
        <location evidence="1">Endosome</location>
    </subcellularLocation>
</comment>
<gene>
    <name evidence="5" type="ORF">LOD99_3286</name>
</gene>
<feature type="region of interest" description="Disordered" evidence="4">
    <location>
        <begin position="180"/>
        <end position="211"/>
    </location>
</feature>
<accession>A0AAV7JY11</accession>
<dbReference type="InterPro" id="IPR005024">
    <property type="entry name" value="Snf7_fam"/>
</dbReference>
<reference evidence="5 6" key="1">
    <citation type="journal article" date="2023" name="BMC Biol.">
        <title>The compact genome of the sponge Oopsacas minuta (Hexactinellida) is lacking key metazoan core genes.</title>
        <authorList>
            <person name="Santini S."/>
            <person name="Schenkelaars Q."/>
            <person name="Jourda C."/>
            <person name="Duchesne M."/>
            <person name="Belahbib H."/>
            <person name="Rocher C."/>
            <person name="Selva M."/>
            <person name="Riesgo A."/>
            <person name="Vervoort M."/>
            <person name="Leys S.P."/>
            <person name="Kodjabachian L."/>
            <person name="Le Bivic A."/>
            <person name="Borchiellini C."/>
            <person name="Claverie J.M."/>
            <person name="Renard E."/>
        </authorList>
    </citation>
    <scope>NUCLEOTIDE SEQUENCE [LARGE SCALE GENOMIC DNA]</scope>
    <source>
        <strain evidence="5">SPO-2</strain>
    </source>
</reference>
<evidence type="ECO:0000256" key="2">
    <source>
        <dbReference type="ARBA" id="ARBA00006190"/>
    </source>
</evidence>